<proteinExistence type="inferred from homology"/>
<evidence type="ECO:0000256" key="17">
    <source>
        <dbReference type="SAM" id="MobiDB-lite"/>
    </source>
</evidence>
<protein>
    <recommendedName>
        <fullName evidence="16">Polypeptide N-acetylgalactosaminyltransferase</fullName>
        <ecNumber evidence="16">2.4.1.-</ecNumber>
    </recommendedName>
    <alternativeName>
        <fullName evidence="16">Protein-UDP acetylgalactosaminyltransferase</fullName>
    </alternativeName>
</protein>
<evidence type="ECO:0000256" key="11">
    <source>
        <dbReference type="ARBA" id="ARBA00022989"/>
    </source>
</evidence>
<keyword evidence="9 16" id="KW-0430">Lectin</keyword>
<evidence type="ECO:0000256" key="1">
    <source>
        <dbReference type="ARBA" id="ARBA00001936"/>
    </source>
</evidence>
<dbReference type="EC" id="2.4.1.-" evidence="16"/>
<dbReference type="SMART" id="SM00458">
    <property type="entry name" value="RICIN"/>
    <property type="match status" value="1"/>
</dbReference>
<keyword evidence="20" id="KW-1185">Reference proteome</keyword>
<keyword evidence="12 16" id="KW-0333">Golgi apparatus</keyword>
<dbReference type="Proteomes" id="UP001233999">
    <property type="component" value="Unassembled WGS sequence"/>
</dbReference>
<dbReference type="PANTHER" id="PTHR11675:SF43">
    <property type="entry name" value="POLYPEPTIDE N-ACETYLGALACTOSAMINYLTRANSFERASE 1"/>
    <property type="match status" value="1"/>
</dbReference>
<evidence type="ECO:0000256" key="5">
    <source>
        <dbReference type="ARBA" id="ARBA00022676"/>
    </source>
</evidence>
<organism evidence="19 20">
    <name type="scientific">Diploptera punctata</name>
    <name type="common">Pacific beetle cockroach</name>
    <dbReference type="NCBI Taxonomy" id="6984"/>
    <lineage>
        <taxon>Eukaryota</taxon>
        <taxon>Metazoa</taxon>
        <taxon>Ecdysozoa</taxon>
        <taxon>Arthropoda</taxon>
        <taxon>Hexapoda</taxon>
        <taxon>Insecta</taxon>
        <taxon>Pterygota</taxon>
        <taxon>Neoptera</taxon>
        <taxon>Polyneoptera</taxon>
        <taxon>Dictyoptera</taxon>
        <taxon>Blattodea</taxon>
        <taxon>Blaberoidea</taxon>
        <taxon>Blaberidae</taxon>
        <taxon>Diplopterinae</taxon>
        <taxon>Diploptera</taxon>
    </lineage>
</organism>
<evidence type="ECO:0000313" key="19">
    <source>
        <dbReference type="EMBL" id="KAJ9592475.1"/>
    </source>
</evidence>
<dbReference type="SUPFAM" id="SSF50370">
    <property type="entry name" value="Ricin B-like lectins"/>
    <property type="match status" value="1"/>
</dbReference>
<comment type="pathway">
    <text evidence="3 16">Protein modification; protein glycosylation.</text>
</comment>
<evidence type="ECO:0000259" key="18">
    <source>
        <dbReference type="SMART" id="SM00458"/>
    </source>
</evidence>
<accession>A0AAD8A4I1</accession>
<evidence type="ECO:0000256" key="7">
    <source>
        <dbReference type="ARBA" id="ARBA00022692"/>
    </source>
</evidence>
<dbReference type="EMBL" id="JASPKZ010003835">
    <property type="protein sequence ID" value="KAJ9592475.1"/>
    <property type="molecule type" value="Genomic_DNA"/>
</dbReference>
<keyword evidence="14 16" id="KW-1015">Disulfide bond</keyword>
<evidence type="ECO:0000256" key="16">
    <source>
        <dbReference type="RuleBase" id="RU361242"/>
    </source>
</evidence>
<dbReference type="Pfam" id="PF00652">
    <property type="entry name" value="Ricin_B_lectin"/>
    <property type="match status" value="1"/>
</dbReference>
<feature type="region of interest" description="Disordered" evidence="17">
    <location>
        <begin position="59"/>
        <end position="92"/>
    </location>
</feature>
<reference evidence="19" key="2">
    <citation type="submission" date="2023-05" db="EMBL/GenBank/DDBJ databases">
        <authorList>
            <person name="Fouks B."/>
        </authorList>
    </citation>
    <scope>NUCLEOTIDE SEQUENCE</scope>
    <source>
        <strain evidence="19">Stay&amp;Tobe</strain>
        <tissue evidence="19">Testes</tissue>
    </source>
</reference>
<feature type="non-terminal residue" evidence="19">
    <location>
        <position position="601"/>
    </location>
</feature>
<evidence type="ECO:0000313" key="20">
    <source>
        <dbReference type="Proteomes" id="UP001233999"/>
    </source>
</evidence>
<dbReference type="GO" id="GO:0046872">
    <property type="term" value="F:metal ion binding"/>
    <property type="evidence" value="ECO:0007669"/>
    <property type="project" value="UniProtKB-KW"/>
</dbReference>
<dbReference type="SUPFAM" id="SSF53448">
    <property type="entry name" value="Nucleotide-diphospho-sugar transferases"/>
    <property type="match status" value="1"/>
</dbReference>
<keyword evidence="7" id="KW-0812">Transmembrane</keyword>
<feature type="domain" description="Ricin B lectin" evidence="18">
    <location>
        <begin position="480"/>
        <end position="601"/>
    </location>
</feature>
<evidence type="ECO:0000256" key="6">
    <source>
        <dbReference type="ARBA" id="ARBA00022679"/>
    </source>
</evidence>
<evidence type="ECO:0000256" key="8">
    <source>
        <dbReference type="ARBA" id="ARBA00022723"/>
    </source>
</evidence>
<evidence type="ECO:0000256" key="3">
    <source>
        <dbReference type="ARBA" id="ARBA00004922"/>
    </source>
</evidence>
<comment type="similarity">
    <text evidence="4 16">Belongs to the glycosyltransferase 2 family. GalNAc-T subfamily.</text>
</comment>
<dbReference type="InterPro" id="IPR000772">
    <property type="entry name" value="Ricin_B_lectin"/>
</dbReference>
<evidence type="ECO:0000256" key="15">
    <source>
        <dbReference type="ARBA" id="ARBA00023211"/>
    </source>
</evidence>
<keyword evidence="5 16" id="KW-0328">Glycosyltransferase</keyword>
<dbReference type="InterPro" id="IPR001173">
    <property type="entry name" value="Glyco_trans_2-like"/>
</dbReference>
<evidence type="ECO:0000256" key="12">
    <source>
        <dbReference type="ARBA" id="ARBA00023034"/>
    </source>
</evidence>
<evidence type="ECO:0000256" key="13">
    <source>
        <dbReference type="ARBA" id="ARBA00023136"/>
    </source>
</evidence>
<reference evidence="19" key="1">
    <citation type="journal article" date="2023" name="IScience">
        <title>Live-bearing cockroach genome reveals convergent evolutionary mechanisms linked to viviparity in insects and beyond.</title>
        <authorList>
            <person name="Fouks B."/>
            <person name="Harrison M.C."/>
            <person name="Mikhailova A.A."/>
            <person name="Marchal E."/>
            <person name="English S."/>
            <person name="Carruthers M."/>
            <person name="Jennings E.C."/>
            <person name="Chiamaka E.L."/>
            <person name="Frigard R.A."/>
            <person name="Pippel M."/>
            <person name="Attardo G.M."/>
            <person name="Benoit J.B."/>
            <person name="Bornberg-Bauer E."/>
            <person name="Tobe S.S."/>
        </authorList>
    </citation>
    <scope>NUCLEOTIDE SEQUENCE</scope>
    <source>
        <strain evidence="19">Stay&amp;Tobe</strain>
    </source>
</reference>
<dbReference type="Pfam" id="PF00535">
    <property type="entry name" value="Glycos_transf_2"/>
    <property type="match status" value="1"/>
</dbReference>
<dbReference type="InterPro" id="IPR035992">
    <property type="entry name" value="Ricin_B-like_lectins"/>
</dbReference>
<dbReference type="PROSITE" id="PS50231">
    <property type="entry name" value="RICIN_B_LECTIN"/>
    <property type="match status" value="1"/>
</dbReference>
<keyword evidence="6 16" id="KW-0808">Transferase</keyword>
<dbReference type="Gene3D" id="3.90.550.10">
    <property type="entry name" value="Spore Coat Polysaccharide Biosynthesis Protein SpsA, Chain A"/>
    <property type="match status" value="1"/>
</dbReference>
<evidence type="ECO:0000256" key="10">
    <source>
        <dbReference type="ARBA" id="ARBA00022968"/>
    </source>
</evidence>
<dbReference type="Gene3D" id="2.80.10.50">
    <property type="match status" value="1"/>
</dbReference>
<dbReference type="GO" id="GO:0006493">
    <property type="term" value="P:protein O-linked glycosylation"/>
    <property type="evidence" value="ECO:0007669"/>
    <property type="project" value="TreeGrafter"/>
</dbReference>
<dbReference type="PANTHER" id="PTHR11675">
    <property type="entry name" value="N-ACETYLGALACTOSAMINYLTRANSFERASE"/>
    <property type="match status" value="1"/>
</dbReference>
<dbReference type="InterPro" id="IPR045885">
    <property type="entry name" value="GalNAc-T"/>
</dbReference>
<evidence type="ECO:0000256" key="2">
    <source>
        <dbReference type="ARBA" id="ARBA00004323"/>
    </source>
</evidence>
<name>A0AAD8A4I1_DIPPU</name>
<comment type="cofactor">
    <cofactor evidence="1 16">
        <name>Mn(2+)</name>
        <dbReference type="ChEBI" id="CHEBI:29035"/>
    </cofactor>
</comment>
<keyword evidence="11" id="KW-1133">Transmembrane helix</keyword>
<dbReference type="FunFam" id="3.90.550.10:FF:000021">
    <property type="entry name" value="Polypeptide N-acetylgalactosaminyltransferase"/>
    <property type="match status" value="1"/>
</dbReference>
<evidence type="ECO:0000256" key="14">
    <source>
        <dbReference type="ARBA" id="ARBA00023157"/>
    </source>
</evidence>
<keyword evidence="10" id="KW-0735">Signal-anchor</keyword>
<evidence type="ECO:0000256" key="9">
    <source>
        <dbReference type="ARBA" id="ARBA00022734"/>
    </source>
</evidence>
<dbReference type="CDD" id="cd02510">
    <property type="entry name" value="pp-GalNAc-T"/>
    <property type="match status" value="1"/>
</dbReference>
<keyword evidence="8" id="KW-0479">Metal-binding</keyword>
<sequence length="601" mass="67755">AFEQNVSDFVRGSHYVKTVHVRNMSLYPRLRRGGGARLTAVVTRTARVPTFRQLAQRTGGQSAVCTETRRARKRQAPVPKKPGTNVSSSKFELELREDEARKVPGLGDDGIPVHLDGEEQKLAEDLMKKEAFNILLSDKIPYNRRLPDARNPKCKDVKYDADLPSASVVIIFTNEAWSSLIRTVHSVLNGSPAHLLTEIILVDDCSTREELKGKLDYYLETRLPGKVRLIRLSERSGLIRARLAGAKAAVGDVLVFLDAHCEVIVNWLEPLLQRIKEKRTAVLVPIIDVIDDKTFEYMYSKTASDFFQVGGFSWSGHFTWITIPEQEQVRRGSSVAPTRSATMAGGLFAMERNYFWQIGSYDEQMDVWGGENLEMSFRVWQCGGTLETIPCSRVGHIFRSFHPYKFPGGKDTHGINTARLVEVWMDEYKEIFYMYRPDLKGRDVGDLSARRALRKKLQCKSFKWYLDNVCPGIFVPTENVHGFGQVSTQHKCLDNLQQGGNDEQYELGVYDCHSTVTASQFFSLSVSGELRRENMCAEVQNPTASPVRVIMFKCHGQQGNQEGKQIMNVQTGLCLDGFDATQSNRVSAAACSGSVWQQWET</sequence>
<dbReference type="GO" id="GO:0004653">
    <property type="term" value="F:polypeptide N-acetylgalactosaminyltransferase activity"/>
    <property type="evidence" value="ECO:0007669"/>
    <property type="project" value="UniProtKB-ARBA"/>
</dbReference>
<evidence type="ECO:0000256" key="4">
    <source>
        <dbReference type="ARBA" id="ARBA00005680"/>
    </source>
</evidence>
<gene>
    <name evidence="19" type="ORF">L9F63_015891</name>
</gene>
<dbReference type="GO" id="GO:0030246">
    <property type="term" value="F:carbohydrate binding"/>
    <property type="evidence" value="ECO:0007669"/>
    <property type="project" value="UniProtKB-KW"/>
</dbReference>
<dbReference type="GO" id="GO:0000139">
    <property type="term" value="C:Golgi membrane"/>
    <property type="evidence" value="ECO:0007669"/>
    <property type="project" value="UniProtKB-SubCell"/>
</dbReference>
<comment type="subcellular location">
    <subcellularLocation>
        <location evidence="2 16">Golgi apparatus membrane</location>
        <topology evidence="2 16">Single-pass type II membrane protein</topology>
    </subcellularLocation>
</comment>
<dbReference type="AlphaFoldDB" id="A0AAD8A4I1"/>
<keyword evidence="15 16" id="KW-0464">Manganese</keyword>
<comment type="caution">
    <text evidence="19">The sequence shown here is derived from an EMBL/GenBank/DDBJ whole genome shotgun (WGS) entry which is preliminary data.</text>
</comment>
<feature type="non-terminal residue" evidence="19">
    <location>
        <position position="1"/>
    </location>
</feature>
<dbReference type="InterPro" id="IPR029044">
    <property type="entry name" value="Nucleotide-diphossugar_trans"/>
</dbReference>
<keyword evidence="13" id="KW-0472">Membrane</keyword>